<evidence type="ECO:0008006" key="4">
    <source>
        <dbReference type="Google" id="ProtNLM"/>
    </source>
</evidence>
<feature type="compositionally biased region" description="Basic and acidic residues" evidence="1">
    <location>
        <begin position="73"/>
        <end position="86"/>
    </location>
</feature>
<evidence type="ECO:0000313" key="3">
    <source>
        <dbReference type="RefSeq" id="XP_056688577.1"/>
    </source>
</evidence>
<evidence type="ECO:0000256" key="1">
    <source>
        <dbReference type="SAM" id="MobiDB-lite"/>
    </source>
</evidence>
<evidence type="ECO:0000313" key="2">
    <source>
        <dbReference type="Proteomes" id="UP000813463"/>
    </source>
</evidence>
<reference evidence="3" key="2">
    <citation type="submission" date="2025-08" db="UniProtKB">
        <authorList>
            <consortium name="RefSeq"/>
        </authorList>
    </citation>
    <scope>IDENTIFICATION</scope>
    <source>
        <tissue evidence="3">Leaf</tissue>
    </source>
</reference>
<gene>
    <name evidence="3" type="primary">LOC130463465</name>
</gene>
<dbReference type="InterPro" id="IPR043128">
    <property type="entry name" value="Rev_trsase/Diguanyl_cyclase"/>
</dbReference>
<dbReference type="PANTHER" id="PTHR24559">
    <property type="entry name" value="TRANSPOSON TY3-I GAG-POL POLYPROTEIN"/>
    <property type="match status" value="1"/>
</dbReference>
<dbReference type="GeneID" id="130463465"/>
<keyword evidence="2" id="KW-1185">Reference proteome</keyword>
<dbReference type="SUPFAM" id="SSF56672">
    <property type="entry name" value="DNA/RNA polymerases"/>
    <property type="match status" value="1"/>
</dbReference>
<dbReference type="Proteomes" id="UP000813463">
    <property type="component" value="Chromosome 6"/>
</dbReference>
<dbReference type="Gene3D" id="3.10.10.10">
    <property type="entry name" value="HIV Type 1 Reverse Transcriptase, subunit A, domain 1"/>
    <property type="match status" value="1"/>
</dbReference>
<dbReference type="Gene3D" id="3.30.70.270">
    <property type="match status" value="1"/>
</dbReference>
<organism evidence="2 3">
    <name type="scientific">Spinacia oleracea</name>
    <name type="common">Spinach</name>
    <dbReference type="NCBI Taxonomy" id="3562"/>
    <lineage>
        <taxon>Eukaryota</taxon>
        <taxon>Viridiplantae</taxon>
        <taxon>Streptophyta</taxon>
        <taxon>Embryophyta</taxon>
        <taxon>Tracheophyta</taxon>
        <taxon>Spermatophyta</taxon>
        <taxon>Magnoliopsida</taxon>
        <taxon>eudicotyledons</taxon>
        <taxon>Gunneridae</taxon>
        <taxon>Pentapetalae</taxon>
        <taxon>Caryophyllales</taxon>
        <taxon>Chenopodiaceae</taxon>
        <taxon>Chenopodioideae</taxon>
        <taxon>Anserineae</taxon>
        <taxon>Spinacia</taxon>
    </lineage>
</organism>
<accession>A0ABM3QYW2</accession>
<dbReference type="PANTHER" id="PTHR24559:SF430">
    <property type="entry name" value="RNA-DIRECTED DNA POLYMERASE"/>
    <property type="match status" value="1"/>
</dbReference>
<dbReference type="InterPro" id="IPR043502">
    <property type="entry name" value="DNA/RNA_pol_sf"/>
</dbReference>
<feature type="region of interest" description="Disordered" evidence="1">
    <location>
        <begin position="263"/>
        <end position="284"/>
    </location>
</feature>
<protein>
    <recommendedName>
        <fullName evidence="4">Reverse transcriptase domain-containing protein</fullName>
    </recommendedName>
</protein>
<name>A0ABM3QYW2_SPIOL</name>
<dbReference type="RefSeq" id="XP_056688577.1">
    <property type="nucleotide sequence ID" value="XM_056832599.1"/>
</dbReference>
<feature type="compositionally biased region" description="Basic residues" evidence="1">
    <location>
        <begin position="271"/>
        <end position="284"/>
    </location>
</feature>
<proteinExistence type="predicted"/>
<dbReference type="InterPro" id="IPR053134">
    <property type="entry name" value="RNA-dir_DNA_polymerase"/>
</dbReference>
<sequence>MDCDLVYNFIMGRTMIHKMQAILYTYHQMMMYVSDAGFAERIRGDHEIARRTCHTAIQKSRLGDGPEDDDDKDDRNQEPSHEEQEAKKRKVGPGSLVKPVEVDARLEGPSPEPDQEMEDIFLEVDSDRSVRIGKGLSPGLRIELIQLLRDHKDIFAWSAADIPRIDPKMICHKMDVNVKAQPIKQKKRNYSSEKNKSIAEEVKRLQEAREKTTFSMSAGVFNYRMMPFGSKNVGATYQRLVDHVFPYQKGRNVEVYVDDSIVKKHQEGRPHQRHGPSKIRGSIR</sequence>
<reference evidence="2" key="1">
    <citation type="journal article" date="2021" name="Nat. Commun.">
        <title>Genomic analyses provide insights into spinach domestication and the genetic basis of agronomic traits.</title>
        <authorList>
            <person name="Cai X."/>
            <person name="Sun X."/>
            <person name="Xu C."/>
            <person name="Sun H."/>
            <person name="Wang X."/>
            <person name="Ge C."/>
            <person name="Zhang Z."/>
            <person name="Wang Q."/>
            <person name="Fei Z."/>
            <person name="Jiao C."/>
            <person name="Wang Q."/>
        </authorList>
    </citation>
    <scope>NUCLEOTIDE SEQUENCE [LARGE SCALE GENOMIC DNA]</scope>
    <source>
        <strain evidence="2">cv. Varoflay</strain>
    </source>
</reference>
<feature type="region of interest" description="Disordered" evidence="1">
    <location>
        <begin position="55"/>
        <end position="116"/>
    </location>
</feature>